<keyword evidence="2" id="KW-1185">Reference proteome</keyword>
<proteinExistence type="predicted"/>
<evidence type="ECO:0000313" key="1">
    <source>
        <dbReference type="EMBL" id="ATZ93837.1"/>
    </source>
</evidence>
<reference evidence="2" key="1">
    <citation type="journal article" date="2018" name="Genome Announc.">
        <title>Complete genome sequence of a Dickeya fangzhongdai type strain causing bleeding canker of pear tree trunks.</title>
        <authorList>
            <person name="Zhao Y."/>
            <person name="Tian Y."/>
            <person name="Li X."/>
            <person name="Hu B."/>
        </authorList>
    </citation>
    <scope>NUCLEOTIDE SEQUENCE [LARGE SCALE GENOMIC DNA]</scope>
    <source>
        <strain evidence="2">DSM 101947</strain>
    </source>
</reference>
<dbReference type="KEGG" id="dfn:CVE23_07545"/>
<dbReference type="Gene3D" id="3.10.450.40">
    <property type="match status" value="1"/>
</dbReference>
<dbReference type="InterPro" id="IPR017737">
    <property type="entry name" value="TssE1-like"/>
</dbReference>
<dbReference type="Proteomes" id="UP000231901">
    <property type="component" value="Chromosome"/>
</dbReference>
<dbReference type="InterPro" id="IPR053176">
    <property type="entry name" value="T6SS_TssE1-like"/>
</dbReference>
<dbReference type="PANTHER" id="PTHR38595:SF2">
    <property type="entry name" value="TYPE VI SECRETION SYSTEM BASEPLATE SUBUNIT TSSE"/>
    <property type="match status" value="1"/>
</dbReference>
<sequence length="143" mass="16316">MPSLSAWERGSAASLFDRIRGEERRSSPETELEDLIESVKRQLDQVLNTRPGSCRSAPELGVIDFNDATQGGADIRGKIREAIRQCICRFEPRIVHVDVSASDYLSNPLEMSFQVTAHVRLEDLEQVTSFNIHMDSHRHYRMM</sequence>
<dbReference type="OrthoDB" id="119583at2"/>
<dbReference type="AlphaFoldDB" id="A0A2K8QJY9"/>
<organism evidence="1 2">
    <name type="scientific">Dickeya fangzhongdai</name>
    <dbReference type="NCBI Taxonomy" id="1778540"/>
    <lineage>
        <taxon>Bacteria</taxon>
        <taxon>Pseudomonadati</taxon>
        <taxon>Pseudomonadota</taxon>
        <taxon>Gammaproteobacteria</taxon>
        <taxon>Enterobacterales</taxon>
        <taxon>Pectobacteriaceae</taxon>
        <taxon>Dickeya</taxon>
    </lineage>
</organism>
<dbReference type="InterPro" id="IPR007048">
    <property type="entry name" value="IraD/Gp25-like"/>
</dbReference>
<dbReference type="SUPFAM" id="SSF160719">
    <property type="entry name" value="gpW/gp25-like"/>
    <property type="match status" value="1"/>
</dbReference>
<protein>
    <submittedName>
        <fullName evidence="1">Type VI secretion system baseplate subunit TssE</fullName>
    </submittedName>
</protein>
<dbReference type="GeneID" id="66564189"/>
<dbReference type="RefSeq" id="WP_013317140.1">
    <property type="nucleotide sequence ID" value="NZ_BMJF01000008.1"/>
</dbReference>
<dbReference type="PANTHER" id="PTHR38595">
    <property type="entry name" value="CYTOPLASMIC PROTEIN-RELATED"/>
    <property type="match status" value="1"/>
</dbReference>
<name>A0A2K8QJY9_9GAMM</name>
<accession>A0A2K8QJY9</accession>
<dbReference type="NCBIfam" id="TIGR03357">
    <property type="entry name" value="VI_zyme"/>
    <property type="match status" value="1"/>
</dbReference>
<dbReference type="Pfam" id="PF04965">
    <property type="entry name" value="GPW_gp25"/>
    <property type="match status" value="1"/>
</dbReference>
<dbReference type="EMBL" id="CP025003">
    <property type="protein sequence ID" value="ATZ93837.1"/>
    <property type="molecule type" value="Genomic_DNA"/>
</dbReference>
<evidence type="ECO:0000313" key="2">
    <source>
        <dbReference type="Proteomes" id="UP000231901"/>
    </source>
</evidence>
<dbReference type="KEGG" id="ced:LH89_05215"/>
<gene>
    <name evidence="1" type="ORF">CVE23_07545</name>
</gene>